<gene>
    <name evidence="4" type="ORF">UFOPK1808_00347</name>
</gene>
<dbReference type="GO" id="GO:0008914">
    <property type="term" value="F:leucyl-tRNA--protein transferase activity"/>
    <property type="evidence" value="ECO:0007669"/>
    <property type="project" value="InterPro"/>
</dbReference>
<organism evidence="4">
    <name type="scientific">freshwater metagenome</name>
    <dbReference type="NCBI Taxonomy" id="449393"/>
    <lineage>
        <taxon>unclassified sequences</taxon>
        <taxon>metagenomes</taxon>
        <taxon>ecological metagenomes</taxon>
    </lineage>
</organism>
<keyword evidence="3" id="KW-0012">Acyltransferase</keyword>
<dbReference type="Gene3D" id="3.30.70.3550">
    <property type="entry name" value="Leucyl/phenylalanyl-tRNA-protein transferase, N-terminal domain"/>
    <property type="match status" value="1"/>
</dbReference>
<reference evidence="4" key="1">
    <citation type="submission" date="2020-05" db="EMBL/GenBank/DDBJ databases">
        <authorList>
            <person name="Chiriac C."/>
            <person name="Salcher M."/>
            <person name="Ghai R."/>
            <person name="Kavagutti S V."/>
        </authorList>
    </citation>
    <scope>NUCLEOTIDE SEQUENCE</scope>
</reference>
<dbReference type="GO" id="GO:0005737">
    <property type="term" value="C:cytoplasm"/>
    <property type="evidence" value="ECO:0007669"/>
    <property type="project" value="TreeGrafter"/>
</dbReference>
<dbReference type="PANTHER" id="PTHR30098">
    <property type="entry name" value="LEUCYL/PHENYLALANYL-TRNA--PROTEIN TRANSFERASE"/>
    <property type="match status" value="1"/>
</dbReference>
<dbReference type="AlphaFoldDB" id="A0A6J6G335"/>
<keyword evidence="1" id="KW-0963">Cytoplasm</keyword>
<dbReference type="InterPro" id="IPR004616">
    <property type="entry name" value="Leu/Phe-tRNA_Trfase"/>
</dbReference>
<dbReference type="InterPro" id="IPR042221">
    <property type="entry name" value="Leu/Phe-tRNA_Trfase_N"/>
</dbReference>
<dbReference type="Gene3D" id="3.40.630.70">
    <property type="entry name" value="Leucyl/phenylalanyl-tRNA-protein transferase, C-terminal domain"/>
    <property type="match status" value="1"/>
</dbReference>
<accession>A0A6J6G335</accession>
<name>A0A6J6G335_9ZZZZ</name>
<dbReference type="Pfam" id="PF03588">
    <property type="entry name" value="Leu_Phe_trans"/>
    <property type="match status" value="1"/>
</dbReference>
<dbReference type="GO" id="GO:0030163">
    <property type="term" value="P:protein catabolic process"/>
    <property type="evidence" value="ECO:0007669"/>
    <property type="project" value="InterPro"/>
</dbReference>
<dbReference type="EMBL" id="CAEZUL010000023">
    <property type="protein sequence ID" value="CAB4594409.1"/>
    <property type="molecule type" value="Genomic_DNA"/>
</dbReference>
<protein>
    <submittedName>
        <fullName evidence="4">Unannotated protein</fullName>
    </submittedName>
</protein>
<dbReference type="SUPFAM" id="SSF55729">
    <property type="entry name" value="Acyl-CoA N-acyltransferases (Nat)"/>
    <property type="match status" value="1"/>
</dbReference>
<dbReference type="InterPro" id="IPR016181">
    <property type="entry name" value="Acyl_CoA_acyltransferase"/>
</dbReference>
<dbReference type="PANTHER" id="PTHR30098:SF2">
    <property type="entry name" value="LEUCYL_PHENYLALANYL-TRNA--PROTEIN TRANSFERASE"/>
    <property type="match status" value="1"/>
</dbReference>
<dbReference type="NCBIfam" id="TIGR00667">
    <property type="entry name" value="aat"/>
    <property type="match status" value="1"/>
</dbReference>
<proteinExistence type="inferred from homology"/>
<keyword evidence="2" id="KW-0808">Transferase</keyword>
<dbReference type="InterPro" id="IPR042203">
    <property type="entry name" value="Leu/Phe-tRNA_Trfase_C"/>
</dbReference>
<evidence type="ECO:0000256" key="1">
    <source>
        <dbReference type="ARBA" id="ARBA00022490"/>
    </source>
</evidence>
<evidence type="ECO:0000256" key="3">
    <source>
        <dbReference type="ARBA" id="ARBA00023315"/>
    </source>
</evidence>
<sequence length="220" mass="24701">MKPPTQSRWNFPAPIDWPLDDDVVAVGADLSPDTILYAYAHGMFPMYLDAKHRNLGWWSPVERGVVPLENFHASRSLRKSAHKFHCTVNTAFLAVMHKCATTHTQGNWITQDFIDSYGALHQMGHAHSVEVWNERNELVGGLYGLRINKFFAGESMFHTETDASKMALMHLVSLMTLAGMALLDTQWNTDHLASLGCTTVPRDRYLALLAEAVTEESPFS</sequence>
<evidence type="ECO:0000313" key="4">
    <source>
        <dbReference type="EMBL" id="CAB4594409.1"/>
    </source>
</evidence>
<evidence type="ECO:0000256" key="2">
    <source>
        <dbReference type="ARBA" id="ARBA00022679"/>
    </source>
</evidence>
<dbReference type="HAMAP" id="MF_00688">
    <property type="entry name" value="Leu_Phe_trans"/>
    <property type="match status" value="1"/>
</dbReference>